<protein>
    <submittedName>
        <fullName evidence="3">Bifunctional oligoribonuclease and PAP phosphatase nrnA</fullName>
        <ecNumber evidence="3">3.1.-.-</ecNumber>
    </submittedName>
</protein>
<dbReference type="Gene3D" id="3.10.310.30">
    <property type="match status" value="1"/>
</dbReference>
<reference evidence="3 4" key="1">
    <citation type="submission" date="2019-01" db="EMBL/GenBank/DDBJ databases">
        <authorList>
            <consortium name="Pathogen Informatics"/>
        </authorList>
    </citation>
    <scope>NUCLEOTIDE SEQUENCE [LARGE SCALE GENOMIC DNA]</scope>
    <source>
        <strain evidence="3 4">NCTC10125</strain>
    </source>
</reference>
<sequence>MNKNKIEEIVKLIEKHESIVIFHHIRPDGDCIGAQVGLKNLILDNFDNKKVFAVGDYKKSFPFLKLKADPIPKKEILEKSLAIIVDANFKNRIESAFLFEEFKFKSILRIDHHPNEDDFTEIYRWVDPSYIATCEQIADLAYQANWKISKKSATLIYLGIYTDSGRFLYKNTSARTHFLTSILFETGFNFSLIHEKLNAKRLTDLEFDSYIFANKKIYKNVIFYTLNLEEQEKLKKNPLNSVRPNLLANIEDYKIWLCLVQETENSWRVEFRSAGPNVQKVALKWGGGGHLNASGAIVEDLDKLDQLIEDCQIEYENWDSNLKSNGEL</sequence>
<dbReference type="SUPFAM" id="SSF64182">
    <property type="entry name" value="DHH phosphoesterases"/>
    <property type="match status" value="1"/>
</dbReference>
<dbReference type="Pfam" id="PF01368">
    <property type="entry name" value="DHH"/>
    <property type="match status" value="1"/>
</dbReference>
<dbReference type="GO" id="GO:0016787">
    <property type="term" value="F:hydrolase activity"/>
    <property type="evidence" value="ECO:0007669"/>
    <property type="project" value="UniProtKB-KW"/>
</dbReference>
<evidence type="ECO:0000313" key="4">
    <source>
        <dbReference type="Proteomes" id="UP000289629"/>
    </source>
</evidence>
<organism evidence="3 4">
    <name type="scientific">Mesomycoplasma dispar</name>
    <dbReference type="NCBI Taxonomy" id="86660"/>
    <lineage>
        <taxon>Bacteria</taxon>
        <taxon>Bacillati</taxon>
        <taxon>Mycoplasmatota</taxon>
        <taxon>Mycoplasmoidales</taxon>
        <taxon>Metamycoplasmataceae</taxon>
        <taxon>Mesomycoplasma</taxon>
    </lineage>
</organism>
<dbReference type="AlphaFoldDB" id="A0AAJ5NRY4"/>
<dbReference type="PANTHER" id="PTHR47618:SF1">
    <property type="entry name" value="BIFUNCTIONAL OLIGORIBONUCLEASE AND PAP PHOSPHATASE NRNA"/>
    <property type="match status" value="1"/>
</dbReference>
<dbReference type="InterPro" id="IPR001667">
    <property type="entry name" value="DDH_dom"/>
</dbReference>
<evidence type="ECO:0000313" key="3">
    <source>
        <dbReference type="EMBL" id="VEU61156.1"/>
    </source>
</evidence>
<evidence type="ECO:0000259" key="1">
    <source>
        <dbReference type="Pfam" id="PF01368"/>
    </source>
</evidence>
<name>A0AAJ5NRY4_9BACT</name>
<dbReference type="InterPro" id="IPR003156">
    <property type="entry name" value="DHHA1_dom"/>
</dbReference>
<dbReference type="PANTHER" id="PTHR47618">
    <property type="entry name" value="BIFUNCTIONAL OLIGORIBONUCLEASE AND PAP PHOSPHATASE NRNA"/>
    <property type="match status" value="1"/>
</dbReference>
<dbReference type="InterPro" id="IPR038763">
    <property type="entry name" value="DHH_sf"/>
</dbReference>
<proteinExistence type="predicted"/>
<dbReference type="EMBL" id="LR214971">
    <property type="protein sequence ID" value="VEU61156.1"/>
    <property type="molecule type" value="Genomic_DNA"/>
</dbReference>
<dbReference type="GO" id="GO:0003676">
    <property type="term" value="F:nucleic acid binding"/>
    <property type="evidence" value="ECO:0007669"/>
    <property type="project" value="InterPro"/>
</dbReference>
<feature type="domain" description="DHHA1" evidence="2">
    <location>
        <begin position="245"/>
        <end position="309"/>
    </location>
</feature>
<feature type="domain" description="DDH" evidence="1">
    <location>
        <begin position="18"/>
        <end position="160"/>
    </location>
</feature>
<dbReference type="Pfam" id="PF02272">
    <property type="entry name" value="DHHA1"/>
    <property type="match status" value="1"/>
</dbReference>
<gene>
    <name evidence="3" type="primary">nrnA_2</name>
    <name evidence="3" type="ORF">NCTC10125_00006</name>
</gene>
<dbReference type="Proteomes" id="UP000289629">
    <property type="component" value="Chromosome"/>
</dbReference>
<dbReference type="Gene3D" id="3.90.1640.10">
    <property type="entry name" value="inorganic pyrophosphatase (n-terminal core)"/>
    <property type="match status" value="1"/>
</dbReference>
<keyword evidence="3" id="KW-0378">Hydrolase</keyword>
<dbReference type="InterPro" id="IPR051319">
    <property type="entry name" value="Oligoribo/pAp-PDE_c-di-AMP_PDE"/>
</dbReference>
<accession>A0AAJ5NRY4</accession>
<dbReference type="EC" id="3.1.-.-" evidence="3"/>
<dbReference type="KEGG" id="mds:MDIS_00030"/>
<evidence type="ECO:0000259" key="2">
    <source>
        <dbReference type="Pfam" id="PF02272"/>
    </source>
</evidence>